<dbReference type="OrthoDB" id="2336871at2759"/>
<name>A0A1Y2HET8_9FUNG</name>
<protein>
    <submittedName>
        <fullName evidence="1">Uncharacterized protein</fullName>
    </submittedName>
</protein>
<reference evidence="1 2" key="1">
    <citation type="submission" date="2016-07" db="EMBL/GenBank/DDBJ databases">
        <title>Pervasive Adenine N6-methylation of Active Genes in Fungi.</title>
        <authorList>
            <consortium name="DOE Joint Genome Institute"/>
            <person name="Mondo S.J."/>
            <person name="Dannebaum R.O."/>
            <person name="Kuo R.C."/>
            <person name="Labutti K."/>
            <person name="Haridas S."/>
            <person name="Kuo A."/>
            <person name="Salamov A."/>
            <person name="Ahrendt S.R."/>
            <person name="Lipzen A."/>
            <person name="Sullivan W."/>
            <person name="Andreopoulos W.B."/>
            <person name="Clum A."/>
            <person name="Lindquist E."/>
            <person name="Daum C."/>
            <person name="Ramamoorthy G.K."/>
            <person name="Gryganskyi A."/>
            <person name="Culley D."/>
            <person name="Magnuson J.K."/>
            <person name="James T.Y."/>
            <person name="O'Malley M.A."/>
            <person name="Stajich J.E."/>
            <person name="Spatafora J.W."/>
            <person name="Visel A."/>
            <person name="Grigoriev I.V."/>
        </authorList>
    </citation>
    <scope>NUCLEOTIDE SEQUENCE [LARGE SCALE GENOMIC DNA]</scope>
    <source>
        <strain evidence="1 2">PL171</strain>
    </source>
</reference>
<dbReference type="PANTHER" id="PTHR34587">
    <property type="entry name" value="VWFA DOMAIN-CONTAINING PROTEIN"/>
    <property type="match status" value="1"/>
</dbReference>
<comment type="caution">
    <text evidence="1">The sequence shown here is derived from an EMBL/GenBank/DDBJ whole genome shotgun (WGS) entry which is preliminary data.</text>
</comment>
<gene>
    <name evidence="1" type="ORF">BCR44DRAFT_41690</name>
</gene>
<evidence type="ECO:0000313" key="2">
    <source>
        <dbReference type="Proteomes" id="UP000193411"/>
    </source>
</evidence>
<dbReference type="STRING" id="765915.A0A1Y2HET8"/>
<dbReference type="AlphaFoldDB" id="A0A1Y2HET8"/>
<dbReference type="EMBL" id="MCFL01000039">
    <property type="protein sequence ID" value="ORZ33059.1"/>
    <property type="molecule type" value="Genomic_DNA"/>
</dbReference>
<dbReference type="PANTHER" id="PTHR34587:SF2">
    <property type="entry name" value="G-PROTEIN COUPLED RECEPTORS FAMILY 1 PROFILE DOMAIN-CONTAINING PROTEIN"/>
    <property type="match status" value="1"/>
</dbReference>
<proteinExistence type="predicted"/>
<organism evidence="1 2">
    <name type="scientific">Catenaria anguillulae PL171</name>
    <dbReference type="NCBI Taxonomy" id="765915"/>
    <lineage>
        <taxon>Eukaryota</taxon>
        <taxon>Fungi</taxon>
        <taxon>Fungi incertae sedis</taxon>
        <taxon>Blastocladiomycota</taxon>
        <taxon>Blastocladiomycetes</taxon>
        <taxon>Blastocladiales</taxon>
        <taxon>Catenariaceae</taxon>
        <taxon>Catenaria</taxon>
    </lineage>
</organism>
<accession>A0A1Y2HET8</accession>
<dbReference type="Proteomes" id="UP000193411">
    <property type="component" value="Unassembled WGS sequence"/>
</dbReference>
<dbReference type="InterPro" id="IPR053216">
    <property type="entry name" value="Appressorial_penetr-assoc"/>
</dbReference>
<sequence length="144" mass="15492">MVSTLIVQPENGATIQRGATVPFACTTSNMETGFFDDPQRLYYATPQTLNAEGVIQGHQHISIQRIASTTTAPDPRSESLSFFVGLNTKADAQGVHTATIPATTFTQPGVYRICTITGTRGHQPVIMPVARRGSQDDCIRVTVA</sequence>
<keyword evidence="2" id="KW-1185">Reference proteome</keyword>
<evidence type="ECO:0000313" key="1">
    <source>
        <dbReference type="EMBL" id="ORZ33059.1"/>
    </source>
</evidence>